<gene>
    <name evidence="1" type="ORF">CR103_20150</name>
</gene>
<dbReference type="AlphaFoldDB" id="A0A2G8SW71"/>
<proteinExistence type="predicted"/>
<evidence type="ECO:0000313" key="2">
    <source>
        <dbReference type="Proteomes" id="UP000228593"/>
    </source>
</evidence>
<organism evidence="1 2">
    <name type="scientific">Massilia psychrophila</name>
    <dbReference type="NCBI Taxonomy" id="1603353"/>
    <lineage>
        <taxon>Bacteria</taxon>
        <taxon>Pseudomonadati</taxon>
        <taxon>Pseudomonadota</taxon>
        <taxon>Betaproteobacteria</taxon>
        <taxon>Burkholderiales</taxon>
        <taxon>Oxalobacteraceae</taxon>
        <taxon>Telluria group</taxon>
        <taxon>Massilia</taxon>
    </lineage>
</organism>
<dbReference type="Proteomes" id="UP000228593">
    <property type="component" value="Unassembled WGS sequence"/>
</dbReference>
<protein>
    <submittedName>
        <fullName evidence="1">Uncharacterized protein</fullName>
    </submittedName>
</protein>
<evidence type="ECO:0000313" key="1">
    <source>
        <dbReference type="EMBL" id="PIL38037.1"/>
    </source>
</evidence>
<sequence>MKHSHHVAEVTSSGAVRPGLGGGFAHVGGARGNFGVLTVGDRIAVTLYPEDNPKGSSAVIKFGA</sequence>
<name>A0A2G8SW71_9BURK</name>
<comment type="caution">
    <text evidence="1">The sequence shown here is derived from an EMBL/GenBank/DDBJ whole genome shotgun (WGS) entry which is preliminary data.</text>
</comment>
<keyword evidence="2" id="KW-1185">Reference proteome</keyword>
<dbReference type="EMBL" id="PDOB01000050">
    <property type="protein sequence ID" value="PIL38037.1"/>
    <property type="molecule type" value="Genomic_DNA"/>
</dbReference>
<dbReference type="RefSeq" id="WP_099917719.1">
    <property type="nucleotide sequence ID" value="NZ_BMHS01000036.1"/>
</dbReference>
<reference evidence="1 2" key="1">
    <citation type="submission" date="2017-10" db="EMBL/GenBank/DDBJ databases">
        <title>Massilia psychrophilum sp. nov., a novel purple-pigmented bacterium isolated from Tianshan glacier, Xinjiang Municipality, China.</title>
        <authorList>
            <person name="Wang H."/>
        </authorList>
    </citation>
    <scope>NUCLEOTIDE SEQUENCE [LARGE SCALE GENOMIC DNA]</scope>
    <source>
        <strain evidence="1 2">JCM 30813</strain>
    </source>
</reference>
<accession>A0A2G8SW71</accession>